<dbReference type="NCBIfam" id="NF037982">
    <property type="entry name" value="Nramp_1"/>
    <property type="match status" value="1"/>
</dbReference>
<evidence type="ECO:0000256" key="1">
    <source>
        <dbReference type="ARBA" id="ARBA00004141"/>
    </source>
</evidence>
<dbReference type="GO" id="GO:0034755">
    <property type="term" value="P:iron ion transmembrane transport"/>
    <property type="evidence" value="ECO:0007669"/>
    <property type="project" value="TreeGrafter"/>
</dbReference>
<feature type="transmembrane region" description="Helical" evidence="7">
    <location>
        <begin position="204"/>
        <end position="227"/>
    </location>
</feature>
<feature type="transmembrane region" description="Helical" evidence="7">
    <location>
        <begin position="339"/>
        <end position="366"/>
    </location>
</feature>
<gene>
    <name evidence="7" type="primary">mntH</name>
    <name evidence="8" type="ORF">FRUB_06006</name>
</gene>
<feature type="transmembrane region" description="Helical" evidence="7">
    <location>
        <begin position="426"/>
        <end position="446"/>
    </location>
</feature>
<dbReference type="GO" id="GO:0005886">
    <property type="term" value="C:plasma membrane"/>
    <property type="evidence" value="ECO:0007669"/>
    <property type="project" value="UniProtKB-SubCell"/>
</dbReference>
<feature type="transmembrane region" description="Helical" evidence="7">
    <location>
        <begin position="398"/>
        <end position="414"/>
    </location>
</feature>
<protein>
    <recommendedName>
        <fullName evidence="7">Divalent metal cation transporter MntH</fullName>
    </recommendedName>
</protein>
<dbReference type="PANTHER" id="PTHR11706">
    <property type="entry name" value="SOLUTE CARRIER PROTEIN FAMILY 11 MEMBER"/>
    <property type="match status" value="1"/>
</dbReference>
<keyword evidence="7" id="KW-0406">Ion transport</keyword>
<evidence type="ECO:0000256" key="5">
    <source>
        <dbReference type="ARBA" id="ARBA00022989"/>
    </source>
</evidence>
<dbReference type="Proteomes" id="UP000214646">
    <property type="component" value="Unassembled WGS sequence"/>
</dbReference>
<dbReference type="NCBIfam" id="NF001923">
    <property type="entry name" value="PRK00701.1"/>
    <property type="match status" value="1"/>
</dbReference>
<proteinExistence type="inferred from homology"/>
<sequence length="493" mass="53437">MVWLFKLYENCRNDLLINRQVKFLGRCWMSDVSIVADVTGLNGSPSLDGLHHSVPVPPASAGFWRQWRAFSGPAFLVGVGYMDPGNWGTDLQAGATYRYDLLWVVALASLMAVVMQLIAARLGVVLGKDLAQACRDFYPKWTRWPNWLACEAAIAACDLAEVLGSAVALNLLFGIPLFWAVIITAFDVLLLLALQGLGMRMIEAVILVLVGTIGGCYAVEIFVLPQTQPDFLDMGRAMLTPTLGKDGMVVLAIGIIGATVMPHNLYLHSALVQSRRVNTDAPAIRRAIRFNSLDTVAALSVAFLVNAAILVLAAMVFHGRDGVTVRDGVTFTFGEETDWIRVAYLTLAPLLGTAAASTLFAIALLASGQSSTITGTLAGQVVMEGFMHWRLRPWVRRLVTRSVAIVPAIVIIGLRGDGSVTDLLVLSQVVLALQLPLAMFPLLHFTSSRARMGQFRNGWFLLGAGWLSAVLITALDFYGLPDALRKAWVVMVG</sequence>
<comment type="caution">
    <text evidence="8">The sequence shown here is derived from an EMBL/GenBank/DDBJ whole genome shotgun (WGS) entry which is preliminary data.</text>
</comment>
<dbReference type="EMBL" id="NIDE01000010">
    <property type="protein sequence ID" value="OWK39443.1"/>
    <property type="molecule type" value="Genomic_DNA"/>
</dbReference>
<dbReference type="PRINTS" id="PR00447">
    <property type="entry name" value="NATRESASSCMP"/>
</dbReference>
<feature type="transmembrane region" description="Helical" evidence="7">
    <location>
        <begin position="247"/>
        <end position="267"/>
    </location>
</feature>
<comment type="function">
    <text evidence="7">H(+)-stimulated, divalent metal cation uptake system.</text>
</comment>
<dbReference type="GO" id="GO:0015293">
    <property type="term" value="F:symporter activity"/>
    <property type="evidence" value="ECO:0007669"/>
    <property type="project" value="UniProtKB-UniRule"/>
</dbReference>
<comment type="similarity">
    <text evidence="7">Belongs to the NRAMP family.</text>
</comment>
<dbReference type="HAMAP" id="MF_00221">
    <property type="entry name" value="NRAMP"/>
    <property type="match status" value="1"/>
</dbReference>
<comment type="subcellular location">
    <subcellularLocation>
        <location evidence="7">Cell membrane</location>
        <topology evidence="7">Multi-pass membrane protein</topology>
    </subcellularLocation>
    <subcellularLocation>
        <location evidence="1">Membrane</location>
        <topology evidence="1">Multi-pass membrane protein</topology>
    </subcellularLocation>
</comment>
<evidence type="ECO:0000313" key="8">
    <source>
        <dbReference type="EMBL" id="OWK39443.1"/>
    </source>
</evidence>
<dbReference type="GO" id="GO:0015086">
    <property type="term" value="F:cadmium ion transmembrane transporter activity"/>
    <property type="evidence" value="ECO:0007669"/>
    <property type="project" value="TreeGrafter"/>
</dbReference>
<name>A0A225DEM5_9BACT</name>
<reference evidence="9" key="1">
    <citation type="submission" date="2017-06" db="EMBL/GenBank/DDBJ databases">
        <title>Genome analysis of Fimbriiglobus ruber SP5, the first member of the order Planctomycetales with confirmed chitinolytic capability.</title>
        <authorList>
            <person name="Ravin N.V."/>
            <person name="Rakitin A.L."/>
            <person name="Ivanova A.A."/>
            <person name="Beletsky A.V."/>
            <person name="Kulichevskaya I.S."/>
            <person name="Mardanov A.V."/>
            <person name="Dedysh S.N."/>
        </authorList>
    </citation>
    <scope>NUCLEOTIDE SEQUENCE [LARGE SCALE GENOMIC DNA]</scope>
    <source>
        <strain evidence="9">SP5</strain>
    </source>
</reference>
<dbReference type="InterPro" id="IPR001046">
    <property type="entry name" value="NRAMP_fam"/>
</dbReference>
<keyword evidence="3 7" id="KW-0812">Transmembrane</keyword>
<organism evidence="8 9">
    <name type="scientific">Fimbriiglobus ruber</name>
    <dbReference type="NCBI Taxonomy" id="1908690"/>
    <lineage>
        <taxon>Bacteria</taxon>
        <taxon>Pseudomonadati</taxon>
        <taxon>Planctomycetota</taxon>
        <taxon>Planctomycetia</taxon>
        <taxon>Gemmatales</taxon>
        <taxon>Gemmataceae</taxon>
        <taxon>Fimbriiglobus</taxon>
    </lineage>
</organism>
<feature type="transmembrane region" description="Helical" evidence="7">
    <location>
        <begin position="171"/>
        <end position="192"/>
    </location>
</feature>
<keyword evidence="9" id="KW-1185">Reference proteome</keyword>
<dbReference type="GO" id="GO:0005384">
    <property type="term" value="F:manganese ion transmembrane transporter activity"/>
    <property type="evidence" value="ECO:0007669"/>
    <property type="project" value="TreeGrafter"/>
</dbReference>
<evidence type="ECO:0000313" key="9">
    <source>
        <dbReference type="Proteomes" id="UP000214646"/>
    </source>
</evidence>
<dbReference type="NCBIfam" id="TIGR01197">
    <property type="entry name" value="nramp"/>
    <property type="match status" value="1"/>
</dbReference>
<dbReference type="Pfam" id="PF01566">
    <property type="entry name" value="Nramp"/>
    <property type="match status" value="1"/>
</dbReference>
<keyword evidence="4 7" id="KW-0769">Symport</keyword>
<keyword evidence="2 7" id="KW-0813">Transport</keyword>
<evidence type="ECO:0000256" key="7">
    <source>
        <dbReference type="HAMAP-Rule" id="MF_00221"/>
    </source>
</evidence>
<evidence type="ECO:0000256" key="6">
    <source>
        <dbReference type="ARBA" id="ARBA00023136"/>
    </source>
</evidence>
<keyword evidence="7" id="KW-1003">Cell membrane</keyword>
<evidence type="ECO:0000256" key="4">
    <source>
        <dbReference type="ARBA" id="ARBA00022847"/>
    </source>
</evidence>
<evidence type="ECO:0000256" key="3">
    <source>
        <dbReference type="ARBA" id="ARBA00022692"/>
    </source>
</evidence>
<feature type="transmembrane region" description="Helical" evidence="7">
    <location>
        <begin position="458"/>
        <end position="480"/>
    </location>
</feature>
<feature type="transmembrane region" description="Helical" evidence="7">
    <location>
        <begin position="101"/>
        <end position="120"/>
    </location>
</feature>
<keyword evidence="6 7" id="KW-0472">Membrane</keyword>
<dbReference type="PANTHER" id="PTHR11706:SF33">
    <property type="entry name" value="NATURAL RESISTANCE-ASSOCIATED MACROPHAGE PROTEIN 2"/>
    <property type="match status" value="1"/>
</dbReference>
<evidence type="ECO:0000256" key="2">
    <source>
        <dbReference type="ARBA" id="ARBA00022448"/>
    </source>
</evidence>
<dbReference type="GO" id="GO:0046872">
    <property type="term" value="F:metal ion binding"/>
    <property type="evidence" value="ECO:0007669"/>
    <property type="project" value="UniProtKB-UniRule"/>
</dbReference>
<accession>A0A225DEM5</accession>
<dbReference type="AlphaFoldDB" id="A0A225DEM5"/>
<keyword evidence="5 7" id="KW-1133">Transmembrane helix</keyword>
<feature type="transmembrane region" description="Helical" evidence="7">
    <location>
        <begin position="295"/>
        <end position="319"/>
    </location>
</feature>